<dbReference type="Proteomes" id="UP000217838">
    <property type="component" value="Unassembled WGS sequence"/>
</dbReference>
<reference evidence="3" key="1">
    <citation type="submission" date="2017-08" db="EMBL/GenBank/DDBJ databases">
        <title>A dynamic microbial community with high functional redundancy inhabits the cold, oxic subseafloor aquifer.</title>
        <authorList>
            <person name="Tully B.J."/>
            <person name="Wheat C.G."/>
            <person name="Glazer B.T."/>
            <person name="Huber J.A."/>
        </authorList>
    </citation>
    <scope>NUCLEOTIDE SEQUENCE [LARGE SCALE GENOMIC DNA]</scope>
</reference>
<organism evidence="2 3">
    <name type="scientific">Aerophobetes bacterium</name>
    <dbReference type="NCBI Taxonomy" id="2030807"/>
    <lineage>
        <taxon>Bacteria</taxon>
        <taxon>Candidatus Aerophobota</taxon>
    </lineage>
</organism>
<dbReference type="GO" id="GO:0006629">
    <property type="term" value="P:lipid metabolic process"/>
    <property type="evidence" value="ECO:0007669"/>
    <property type="project" value="InterPro"/>
</dbReference>
<accession>A0A2A4YLP5</accession>
<dbReference type="PROSITE" id="PS51704">
    <property type="entry name" value="GP_PDE"/>
    <property type="match status" value="1"/>
</dbReference>
<dbReference type="InterPro" id="IPR030395">
    <property type="entry name" value="GP_PDE_dom"/>
</dbReference>
<feature type="domain" description="GP-PDE" evidence="1">
    <location>
        <begin position="20"/>
        <end position="308"/>
    </location>
</feature>
<dbReference type="GO" id="GO:0008081">
    <property type="term" value="F:phosphoric diester hydrolase activity"/>
    <property type="evidence" value="ECO:0007669"/>
    <property type="project" value="InterPro"/>
</dbReference>
<evidence type="ECO:0000313" key="3">
    <source>
        <dbReference type="Proteomes" id="UP000217838"/>
    </source>
</evidence>
<dbReference type="InterPro" id="IPR017946">
    <property type="entry name" value="PLC-like_Pdiesterase_TIM-brl"/>
</dbReference>
<evidence type="ECO:0000313" key="2">
    <source>
        <dbReference type="EMBL" id="PCI95530.1"/>
    </source>
</evidence>
<evidence type="ECO:0000259" key="1">
    <source>
        <dbReference type="PROSITE" id="PS51704"/>
    </source>
</evidence>
<dbReference type="PANTHER" id="PTHR46211">
    <property type="entry name" value="GLYCEROPHOSPHORYL DIESTER PHOSPHODIESTERASE"/>
    <property type="match status" value="1"/>
</dbReference>
<comment type="caution">
    <text evidence="2">The sequence shown here is derived from an EMBL/GenBank/DDBJ whole genome shotgun (WGS) entry which is preliminary data.</text>
</comment>
<dbReference type="Pfam" id="PF03009">
    <property type="entry name" value="GDPD"/>
    <property type="match status" value="1"/>
</dbReference>
<dbReference type="SUPFAM" id="SSF51695">
    <property type="entry name" value="PLC-like phosphodiesterases"/>
    <property type="match status" value="1"/>
</dbReference>
<gene>
    <name evidence="2" type="ORF">COB11_01985</name>
</gene>
<dbReference type="AlphaFoldDB" id="A0A2A4YLP5"/>
<dbReference type="Gene3D" id="3.20.20.190">
    <property type="entry name" value="Phosphatidylinositol (PI) phosphodiesterase"/>
    <property type="match status" value="1"/>
</dbReference>
<dbReference type="EMBL" id="NVUU01000016">
    <property type="protein sequence ID" value="PCI95530.1"/>
    <property type="molecule type" value="Genomic_DNA"/>
</dbReference>
<dbReference type="PANTHER" id="PTHR46211:SF14">
    <property type="entry name" value="GLYCEROPHOSPHODIESTER PHOSPHODIESTERASE"/>
    <property type="match status" value="1"/>
</dbReference>
<name>A0A2A4YLP5_UNCAE</name>
<protein>
    <recommendedName>
        <fullName evidence="1">GP-PDE domain-containing protein</fullName>
    </recommendedName>
</protein>
<proteinExistence type="predicted"/>
<sequence>MLFRFVILGLMFSTIYSNILEIYAHRGGAGLFPENTLSAVENALKIGVHKIDVDVCMNIDRELIVTHDPYLHEDLVQTDSGYVTGEKIYIKDLSLSEIKSYNVGRFKNGSDRNMLFPEQTRLDHADIPSLEEVFDFCENHSKKRMHYQIEVKSDPMKPGMFFSPEILAKSLCELLRKKNLISKVEVQCFDWRVLKEIQMLEETIKLAFIHDEEHTNTENLYIVESLWTDGNRSEDHGNCTLNMIKDLGGHIWGPEHTLLTIERVKKAKQLGLKVVPWAVNNVHDMEKYIEYGVDGIITDRPDLLRNLLESKKKAVPPEISF</sequence>